<name>A0A2V4B8U7_9PSEU</name>
<evidence type="ECO:0000256" key="3">
    <source>
        <dbReference type="ARBA" id="ARBA00022692"/>
    </source>
</evidence>
<dbReference type="OrthoDB" id="6057470at2"/>
<keyword evidence="5" id="KW-0472">Membrane</keyword>
<comment type="subcellular location">
    <subcellularLocation>
        <location evidence="1">Cell membrane</location>
        <topology evidence="1">Multi-pass membrane protein</topology>
    </subcellularLocation>
</comment>
<dbReference type="Pfam" id="PF03706">
    <property type="entry name" value="LPG_synthase_TM"/>
    <property type="match status" value="1"/>
</dbReference>
<evidence type="ECO:0000256" key="1">
    <source>
        <dbReference type="ARBA" id="ARBA00004651"/>
    </source>
</evidence>
<accession>A0A2V4B8U7</accession>
<keyword evidence="2" id="KW-1003">Cell membrane</keyword>
<evidence type="ECO:0000313" key="7">
    <source>
        <dbReference type="Proteomes" id="UP000249915"/>
    </source>
</evidence>
<dbReference type="InterPro" id="IPR022791">
    <property type="entry name" value="L-PG_synthase/AglD"/>
</dbReference>
<organism evidence="6 7">
    <name type="scientific">Prauserella muralis</name>
    <dbReference type="NCBI Taxonomy" id="588067"/>
    <lineage>
        <taxon>Bacteria</taxon>
        <taxon>Bacillati</taxon>
        <taxon>Actinomycetota</taxon>
        <taxon>Actinomycetes</taxon>
        <taxon>Pseudonocardiales</taxon>
        <taxon>Pseudonocardiaceae</taxon>
        <taxon>Prauserella</taxon>
    </lineage>
</organism>
<reference evidence="6 7" key="1">
    <citation type="submission" date="2016-07" db="EMBL/GenBank/DDBJ databases">
        <title>Draft genome sequence of Prauserella muralis DSM 45305, isolated from a mould-covered wall in an indoor environment.</title>
        <authorList>
            <person name="Ruckert C."/>
            <person name="Albersmeier A."/>
            <person name="Jiang C.-L."/>
            <person name="Jiang Y."/>
            <person name="Kalinowski J."/>
            <person name="Schneider O."/>
            <person name="Winkler A."/>
            <person name="Zotchev S.B."/>
        </authorList>
    </citation>
    <scope>NUCLEOTIDE SEQUENCE [LARGE SCALE GENOMIC DNA]</scope>
    <source>
        <strain evidence="6 7">DSM 45305</strain>
    </source>
</reference>
<keyword evidence="4" id="KW-1133">Transmembrane helix</keyword>
<dbReference type="EMBL" id="MASW01000001">
    <property type="protein sequence ID" value="PXY31845.1"/>
    <property type="molecule type" value="Genomic_DNA"/>
</dbReference>
<keyword evidence="7" id="KW-1185">Reference proteome</keyword>
<evidence type="ECO:0000256" key="4">
    <source>
        <dbReference type="ARBA" id="ARBA00022989"/>
    </source>
</evidence>
<keyword evidence="3" id="KW-0812">Transmembrane</keyword>
<evidence type="ECO:0000313" key="6">
    <source>
        <dbReference type="EMBL" id="PXY31845.1"/>
    </source>
</evidence>
<protein>
    <submittedName>
        <fullName evidence="6">Uncharacterized protein</fullName>
    </submittedName>
</protein>
<evidence type="ECO:0000256" key="5">
    <source>
        <dbReference type="ARBA" id="ARBA00023136"/>
    </source>
</evidence>
<dbReference type="AlphaFoldDB" id="A0A2V4B8U7"/>
<proteinExistence type="predicted"/>
<dbReference type="Proteomes" id="UP000249915">
    <property type="component" value="Unassembled WGS sequence"/>
</dbReference>
<comment type="caution">
    <text evidence="6">The sequence shown here is derived from an EMBL/GenBank/DDBJ whole genome shotgun (WGS) entry which is preliminary data.</text>
</comment>
<evidence type="ECO:0000256" key="2">
    <source>
        <dbReference type="ARBA" id="ARBA00022475"/>
    </source>
</evidence>
<dbReference type="GO" id="GO:0005886">
    <property type="term" value="C:plasma membrane"/>
    <property type="evidence" value="ECO:0007669"/>
    <property type="project" value="UniProtKB-SubCell"/>
</dbReference>
<sequence>MSATTTAEVPAARTTRARALAVARWVAIVVVLGFAARQVAVHWPEFWGTITAIAWQSSALSLVALVAAIAVTTYGWQVLVDRLGPPVGYLRGAQICLVGQLGKYVPGSVWAYLLQMELGRRAGLARARVFTGSLVQLGIGLVAALALSVLAVPEGGFGTWWPLALLPLGVAALHPRVLSWGTSLVLRLLRRPPLERPLGWTTIGRVFGAALGAWTLQGVHLWLLVNAVGAPGVDGLVLCIGAMAVAMTAGTFAFLLPSGAGVRELVLVALLAAGGIPTGQALAFALASRVMFTVADLLTAGGAAALSRARH</sequence>
<gene>
    <name evidence="6" type="ORF">BAY60_05795</name>
</gene>
<dbReference type="RefSeq" id="WP_112279882.1">
    <property type="nucleotide sequence ID" value="NZ_MASW01000001.1"/>
</dbReference>